<evidence type="ECO:0000313" key="3">
    <source>
        <dbReference type="Proteomes" id="UP000322667"/>
    </source>
</evidence>
<gene>
    <name evidence="2" type="ORF">ES332_D06G006900v1</name>
</gene>
<evidence type="ECO:0008006" key="4">
    <source>
        <dbReference type="Google" id="ProtNLM"/>
    </source>
</evidence>
<sequence length="98" mass="11217">MTAIVHLPPYTLLLLFFSVAVAVHRSKRFSLWIRSTFPHRTTDCRKEPKARPIPNVLNMHALISQWALSCKGQAYKSYRTLLGAHFILVGSPFTCFPF</sequence>
<dbReference type="EMBL" id="CM017628">
    <property type="protein sequence ID" value="TYH64727.1"/>
    <property type="molecule type" value="Genomic_DNA"/>
</dbReference>
<keyword evidence="1" id="KW-0732">Signal</keyword>
<name>A0A5D2KCD5_GOSTO</name>
<accession>A0A5D2KCD5</accession>
<dbReference type="AlphaFoldDB" id="A0A5D2KCD5"/>
<dbReference type="Proteomes" id="UP000322667">
    <property type="component" value="Chromosome D06"/>
</dbReference>
<evidence type="ECO:0000256" key="1">
    <source>
        <dbReference type="SAM" id="SignalP"/>
    </source>
</evidence>
<proteinExistence type="predicted"/>
<reference evidence="2 3" key="1">
    <citation type="submission" date="2019-07" db="EMBL/GenBank/DDBJ databases">
        <title>WGS assembly of Gossypium tomentosum.</title>
        <authorList>
            <person name="Chen Z.J."/>
            <person name="Sreedasyam A."/>
            <person name="Ando A."/>
            <person name="Song Q."/>
            <person name="De L."/>
            <person name="Hulse-Kemp A."/>
            <person name="Ding M."/>
            <person name="Ye W."/>
            <person name="Kirkbride R."/>
            <person name="Jenkins J."/>
            <person name="Plott C."/>
            <person name="Lovell J."/>
            <person name="Lin Y.-M."/>
            <person name="Vaughn R."/>
            <person name="Liu B."/>
            <person name="Li W."/>
            <person name="Simpson S."/>
            <person name="Scheffler B."/>
            <person name="Saski C."/>
            <person name="Grover C."/>
            <person name="Hu G."/>
            <person name="Conover J."/>
            <person name="Carlson J."/>
            <person name="Shu S."/>
            <person name="Boston L."/>
            <person name="Williams M."/>
            <person name="Peterson D."/>
            <person name="Mcgee K."/>
            <person name="Jones D."/>
            <person name="Wendel J."/>
            <person name="Stelly D."/>
            <person name="Grimwood J."/>
            <person name="Schmutz J."/>
        </authorList>
    </citation>
    <scope>NUCLEOTIDE SEQUENCE [LARGE SCALE GENOMIC DNA]</scope>
    <source>
        <strain evidence="2">7179.01</strain>
    </source>
</reference>
<organism evidence="2 3">
    <name type="scientific">Gossypium tomentosum</name>
    <name type="common">Hawaiian cotton</name>
    <name type="synonym">Gossypium sandvicense</name>
    <dbReference type="NCBI Taxonomy" id="34277"/>
    <lineage>
        <taxon>Eukaryota</taxon>
        <taxon>Viridiplantae</taxon>
        <taxon>Streptophyta</taxon>
        <taxon>Embryophyta</taxon>
        <taxon>Tracheophyta</taxon>
        <taxon>Spermatophyta</taxon>
        <taxon>Magnoliopsida</taxon>
        <taxon>eudicotyledons</taxon>
        <taxon>Gunneridae</taxon>
        <taxon>Pentapetalae</taxon>
        <taxon>rosids</taxon>
        <taxon>malvids</taxon>
        <taxon>Malvales</taxon>
        <taxon>Malvaceae</taxon>
        <taxon>Malvoideae</taxon>
        <taxon>Gossypium</taxon>
    </lineage>
</organism>
<evidence type="ECO:0000313" key="2">
    <source>
        <dbReference type="EMBL" id="TYH64727.1"/>
    </source>
</evidence>
<keyword evidence="3" id="KW-1185">Reference proteome</keyword>
<protein>
    <recommendedName>
        <fullName evidence="4">Secreted protein</fullName>
    </recommendedName>
</protein>
<feature type="chain" id="PRO_5022776256" description="Secreted protein" evidence="1">
    <location>
        <begin position="23"/>
        <end position="98"/>
    </location>
</feature>
<feature type="signal peptide" evidence="1">
    <location>
        <begin position="1"/>
        <end position="22"/>
    </location>
</feature>